<protein>
    <submittedName>
        <fullName evidence="2">Uncharacterized protein</fullName>
    </submittedName>
</protein>
<name>A0A1I4K8C8_9BACI</name>
<gene>
    <name evidence="2" type="ORF">SAMN04488054_104166</name>
</gene>
<keyword evidence="1" id="KW-1133">Transmembrane helix</keyword>
<keyword evidence="1" id="KW-0472">Membrane</keyword>
<evidence type="ECO:0000313" key="2">
    <source>
        <dbReference type="EMBL" id="SFL74746.1"/>
    </source>
</evidence>
<dbReference type="AlphaFoldDB" id="A0A1I4K8C8"/>
<dbReference type="OrthoDB" id="9868545at2"/>
<dbReference type="STRING" id="266892.SAMN04488054_104166"/>
<dbReference type="Proteomes" id="UP000199668">
    <property type="component" value="Unassembled WGS sequence"/>
</dbReference>
<evidence type="ECO:0000313" key="3">
    <source>
        <dbReference type="Proteomes" id="UP000199668"/>
    </source>
</evidence>
<sequence>MNFGWKRISLQEWMILLLFILSIITLIAVVEWSQTTEETGGYADTVKQEEPSDILSYDWTVNYEEKAKE</sequence>
<reference evidence="2 3" key="1">
    <citation type="submission" date="2016-10" db="EMBL/GenBank/DDBJ databases">
        <authorList>
            <person name="de Groot N.N."/>
        </authorList>
    </citation>
    <scope>NUCLEOTIDE SEQUENCE [LARGE SCALE GENOMIC DNA]</scope>
    <source>
        <strain evidence="2 3">CGMCC 1.6134</strain>
    </source>
</reference>
<accession>A0A1I4K8C8</accession>
<keyword evidence="1" id="KW-0812">Transmembrane</keyword>
<proteinExistence type="predicted"/>
<organism evidence="2 3">
    <name type="scientific">Salibacterium qingdaonense</name>
    <dbReference type="NCBI Taxonomy" id="266892"/>
    <lineage>
        <taxon>Bacteria</taxon>
        <taxon>Bacillati</taxon>
        <taxon>Bacillota</taxon>
        <taxon>Bacilli</taxon>
        <taxon>Bacillales</taxon>
        <taxon>Bacillaceae</taxon>
    </lineage>
</organism>
<feature type="transmembrane region" description="Helical" evidence="1">
    <location>
        <begin position="12"/>
        <end position="30"/>
    </location>
</feature>
<dbReference type="EMBL" id="FOTY01000004">
    <property type="protein sequence ID" value="SFL74746.1"/>
    <property type="molecule type" value="Genomic_DNA"/>
</dbReference>
<dbReference type="RefSeq" id="WP_090926036.1">
    <property type="nucleotide sequence ID" value="NZ_FOTY01000004.1"/>
</dbReference>
<evidence type="ECO:0000256" key="1">
    <source>
        <dbReference type="SAM" id="Phobius"/>
    </source>
</evidence>
<keyword evidence="3" id="KW-1185">Reference proteome</keyword>